<sequence>MQAADDGWVCGRRMRDDKSMARGRRKDDEERTNGWKERMDDEWMNATTSDIEHQMSDTSSGHAHPSRIAHLSHGNSSSRKPYSSAAHRGTTRPYEPCFDIPTSSPTTPKPQAQVIHRLADSRDMGNA</sequence>
<reference evidence="2 3" key="1">
    <citation type="submission" date="2019-04" db="EMBL/GenBank/DDBJ databases">
        <title>Comparative genomics and transcriptomics to analyze fruiting body development in filamentous ascomycetes.</title>
        <authorList>
            <consortium name="DOE Joint Genome Institute"/>
            <person name="Lutkenhaus R."/>
            <person name="Traeger S."/>
            <person name="Breuer J."/>
            <person name="Kuo A."/>
            <person name="Lipzen A."/>
            <person name="Pangilinan J."/>
            <person name="Dilworth D."/>
            <person name="Sandor L."/>
            <person name="Poggeler S."/>
            <person name="Barry K."/>
            <person name="Grigoriev I.V."/>
            <person name="Nowrousian M."/>
        </authorList>
    </citation>
    <scope>NUCLEOTIDE SEQUENCE [LARGE SCALE GENOMIC DNA]</scope>
    <source>
        <strain evidence="2 3">CBS 389.68</strain>
    </source>
</reference>
<evidence type="ECO:0000313" key="3">
    <source>
        <dbReference type="Proteomes" id="UP000298138"/>
    </source>
</evidence>
<feature type="region of interest" description="Disordered" evidence="1">
    <location>
        <begin position="1"/>
        <end position="113"/>
    </location>
</feature>
<proteinExistence type="predicted"/>
<dbReference type="AlphaFoldDB" id="A0A4S2MTK7"/>
<evidence type="ECO:0000256" key="1">
    <source>
        <dbReference type="SAM" id="MobiDB-lite"/>
    </source>
</evidence>
<gene>
    <name evidence="2" type="ORF">EX30DRAFT_350018</name>
</gene>
<evidence type="ECO:0000313" key="2">
    <source>
        <dbReference type="EMBL" id="TGZ79806.1"/>
    </source>
</evidence>
<feature type="compositionally biased region" description="Basic and acidic residues" evidence="1">
    <location>
        <begin position="13"/>
        <end position="41"/>
    </location>
</feature>
<accession>A0A4S2MTK7</accession>
<dbReference type="InParanoid" id="A0A4S2MTK7"/>
<name>A0A4S2MTK7_9PEZI</name>
<feature type="compositionally biased region" description="Polar residues" evidence="1">
    <location>
        <begin position="101"/>
        <end position="110"/>
    </location>
</feature>
<dbReference type="EMBL" id="ML220129">
    <property type="protein sequence ID" value="TGZ79806.1"/>
    <property type="molecule type" value="Genomic_DNA"/>
</dbReference>
<keyword evidence="3" id="KW-1185">Reference proteome</keyword>
<dbReference type="Proteomes" id="UP000298138">
    <property type="component" value="Unassembled WGS sequence"/>
</dbReference>
<protein>
    <submittedName>
        <fullName evidence="2">Uncharacterized protein</fullName>
    </submittedName>
</protein>
<organism evidence="2 3">
    <name type="scientific">Ascodesmis nigricans</name>
    <dbReference type="NCBI Taxonomy" id="341454"/>
    <lineage>
        <taxon>Eukaryota</taxon>
        <taxon>Fungi</taxon>
        <taxon>Dikarya</taxon>
        <taxon>Ascomycota</taxon>
        <taxon>Pezizomycotina</taxon>
        <taxon>Pezizomycetes</taxon>
        <taxon>Pezizales</taxon>
        <taxon>Ascodesmidaceae</taxon>
        <taxon>Ascodesmis</taxon>
    </lineage>
</organism>